<dbReference type="EMBL" id="JAJOZR010000008">
    <property type="protein sequence ID" value="MCD7110079.1"/>
    <property type="molecule type" value="Genomic_DNA"/>
</dbReference>
<dbReference type="PANTHER" id="PTHR46797">
    <property type="entry name" value="HTH-TYPE TRANSCRIPTIONAL REGULATOR"/>
    <property type="match status" value="1"/>
</dbReference>
<dbReference type="InterPro" id="IPR014710">
    <property type="entry name" value="RmlC-like_jellyroll"/>
</dbReference>
<dbReference type="InterPro" id="IPR011051">
    <property type="entry name" value="RmlC_Cupin_sf"/>
</dbReference>
<dbReference type="SMART" id="SM00530">
    <property type="entry name" value="HTH_XRE"/>
    <property type="match status" value="1"/>
</dbReference>
<dbReference type="RefSeq" id="WP_231815211.1">
    <property type="nucleotide sequence ID" value="NZ_JAJOZR010000008.1"/>
</dbReference>
<proteinExistence type="predicted"/>
<dbReference type="SUPFAM" id="SSF47413">
    <property type="entry name" value="lambda repressor-like DNA-binding domains"/>
    <property type="match status" value="1"/>
</dbReference>
<dbReference type="GO" id="GO:0005829">
    <property type="term" value="C:cytosol"/>
    <property type="evidence" value="ECO:0007669"/>
    <property type="project" value="TreeGrafter"/>
</dbReference>
<reference evidence="3" key="1">
    <citation type="submission" date="2021-12" db="EMBL/GenBank/DDBJ databases">
        <authorList>
            <person name="Li Y."/>
        </authorList>
    </citation>
    <scope>NUCLEOTIDE SEQUENCE</scope>
    <source>
        <strain evidence="3">DKSPLA3</strain>
    </source>
</reference>
<dbReference type="Gene3D" id="1.10.260.40">
    <property type="entry name" value="lambda repressor-like DNA-binding domains"/>
    <property type="match status" value="1"/>
</dbReference>
<protein>
    <submittedName>
        <fullName evidence="3">XRE family transcriptional regulator</fullName>
    </submittedName>
</protein>
<keyword evidence="1" id="KW-0238">DNA-binding</keyword>
<keyword evidence="4" id="KW-1185">Reference proteome</keyword>
<dbReference type="Pfam" id="PF01381">
    <property type="entry name" value="HTH_3"/>
    <property type="match status" value="1"/>
</dbReference>
<evidence type="ECO:0000256" key="1">
    <source>
        <dbReference type="ARBA" id="ARBA00023125"/>
    </source>
</evidence>
<dbReference type="PANTHER" id="PTHR46797:SF10">
    <property type="entry name" value="BLR1115 PROTEIN"/>
    <property type="match status" value="1"/>
</dbReference>
<accession>A0A9X1T1G4</accession>
<dbReference type="Gene3D" id="2.60.120.10">
    <property type="entry name" value="Jelly Rolls"/>
    <property type="match status" value="1"/>
</dbReference>
<evidence type="ECO:0000313" key="3">
    <source>
        <dbReference type="EMBL" id="MCD7110079.1"/>
    </source>
</evidence>
<dbReference type="GO" id="GO:0003677">
    <property type="term" value="F:DNA binding"/>
    <property type="evidence" value="ECO:0007669"/>
    <property type="project" value="UniProtKB-KW"/>
</dbReference>
<dbReference type="Proteomes" id="UP001139089">
    <property type="component" value="Unassembled WGS sequence"/>
</dbReference>
<evidence type="ECO:0000259" key="2">
    <source>
        <dbReference type="PROSITE" id="PS50943"/>
    </source>
</evidence>
<feature type="domain" description="HTH cro/C1-type" evidence="2">
    <location>
        <begin position="16"/>
        <end position="70"/>
    </location>
</feature>
<organism evidence="3 4">
    <name type="scientific">Rhizobium quercicola</name>
    <dbReference type="NCBI Taxonomy" id="2901226"/>
    <lineage>
        <taxon>Bacteria</taxon>
        <taxon>Pseudomonadati</taxon>
        <taxon>Pseudomonadota</taxon>
        <taxon>Alphaproteobacteria</taxon>
        <taxon>Hyphomicrobiales</taxon>
        <taxon>Rhizobiaceae</taxon>
        <taxon>Rhizobium/Agrobacterium group</taxon>
        <taxon>Rhizobium</taxon>
    </lineage>
</organism>
<dbReference type="GO" id="GO:0003700">
    <property type="term" value="F:DNA-binding transcription factor activity"/>
    <property type="evidence" value="ECO:0007669"/>
    <property type="project" value="TreeGrafter"/>
</dbReference>
<comment type="caution">
    <text evidence="3">The sequence shown here is derived from an EMBL/GenBank/DDBJ whole genome shotgun (WGS) entry which is preliminary data.</text>
</comment>
<evidence type="ECO:0000313" key="4">
    <source>
        <dbReference type="Proteomes" id="UP001139089"/>
    </source>
</evidence>
<dbReference type="SUPFAM" id="SSF51182">
    <property type="entry name" value="RmlC-like cupins"/>
    <property type="match status" value="1"/>
</dbReference>
<dbReference type="InterPro" id="IPR050807">
    <property type="entry name" value="TransReg_Diox_bact_type"/>
</dbReference>
<dbReference type="PROSITE" id="PS50943">
    <property type="entry name" value="HTH_CROC1"/>
    <property type="match status" value="1"/>
</dbReference>
<dbReference type="CDD" id="cd00093">
    <property type="entry name" value="HTH_XRE"/>
    <property type="match status" value="1"/>
</dbReference>
<sequence>MESNIPPSDADIGRRLRSLRQQQATTLDALAERAGVSRAMISRIERGEANPTAQLLARLCHALGTTLSRFFADDAPRTSPLRRAAEQHVWRDPGTGYIRRAVSPEATGSPVDIVDVSFPPGGRVVFEPQAFDSGTTQHLWLLEGRMTMTAGEETYDLHPGDCLFMRLGEMIVFSNPHADLARYAIILHRGHSQTRKERP</sequence>
<name>A0A9X1T1G4_9HYPH</name>
<gene>
    <name evidence="3" type="ORF">LRX75_13635</name>
</gene>
<dbReference type="InterPro" id="IPR010982">
    <property type="entry name" value="Lambda_DNA-bd_dom_sf"/>
</dbReference>
<dbReference type="AlphaFoldDB" id="A0A9X1T1G4"/>
<dbReference type="InterPro" id="IPR001387">
    <property type="entry name" value="Cro/C1-type_HTH"/>
</dbReference>
<dbReference type="CDD" id="cd02209">
    <property type="entry name" value="cupin_XRE_C"/>
    <property type="match status" value="1"/>
</dbReference>